<keyword evidence="1" id="KW-0812">Transmembrane</keyword>
<name>A0A7W7Q2E1_9PSEU</name>
<sequence length="57" mass="6097">MSWTKVVLTRLLIGEIVHLALKVLQPGVHANHVLVVLSVFVVTTVFGVVPGPKAPTD</sequence>
<dbReference type="AlphaFoldDB" id="A0A7W7Q2E1"/>
<organism evidence="2 3">
    <name type="scientific">Actinophytocola algeriensis</name>
    <dbReference type="NCBI Taxonomy" id="1768010"/>
    <lineage>
        <taxon>Bacteria</taxon>
        <taxon>Bacillati</taxon>
        <taxon>Actinomycetota</taxon>
        <taxon>Actinomycetes</taxon>
        <taxon>Pseudonocardiales</taxon>
        <taxon>Pseudonocardiaceae</taxon>
    </lineage>
</organism>
<keyword evidence="3" id="KW-1185">Reference proteome</keyword>
<dbReference type="EMBL" id="JACHJQ010000002">
    <property type="protein sequence ID" value="MBB4905765.1"/>
    <property type="molecule type" value="Genomic_DNA"/>
</dbReference>
<proteinExistence type="predicted"/>
<evidence type="ECO:0000313" key="2">
    <source>
        <dbReference type="EMBL" id="MBB4905765.1"/>
    </source>
</evidence>
<reference evidence="2 3" key="1">
    <citation type="submission" date="2020-08" db="EMBL/GenBank/DDBJ databases">
        <title>Genomic Encyclopedia of Type Strains, Phase III (KMG-III): the genomes of soil and plant-associated and newly described type strains.</title>
        <authorList>
            <person name="Whitman W."/>
        </authorList>
    </citation>
    <scope>NUCLEOTIDE SEQUENCE [LARGE SCALE GENOMIC DNA]</scope>
    <source>
        <strain evidence="2 3">CECT 8960</strain>
    </source>
</reference>
<dbReference type="RefSeq" id="WP_184809945.1">
    <property type="nucleotide sequence ID" value="NZ_JACHJQ010000002.1"/>
</dbReference>
<evidence type="ECO:0000313" key="3">
    <source>
        <dbReference type="Proteomes" id="UP000520767"/>
    </source>
</evidence>
<accession>A0A7W7Q2E1</accession>
<dbReference type="Proteomes" id="UP000520767">
    <property type="component" value="Unassembled WGS sequence"/>
</dbReference>
<keyword evidence="1" id="KW-0472">Membrane</keyword>
<keyword evidence="1" id="KW-1133">Transmembrane helix</keyword>
<feature type="transmembrane region" description="Helical" evidence="1">
    <location>
        <begin position="30"/>
        <end position="49"/>
    </location>
</feature>
<evidence type="ECO:0000256" key="1">
    <source>
        <dbReference type="SAM" id="Phobius"/>
    </source>
</evidence>
<protein>
    <submittedName>
        <fullName evidence="2">CBS domain containing-hemolysin-like protein</fullName>
    </submittedName>
</protein>
<comment type="caution">
    <text evidence="2">The sequence shown here is derived from an EMBL/GenBank/DDBJ whole genome shotgun (WGS) entry which is preliminary data.</text>
</comment>
<gene>
    <name evidence="2" type="ORF">FHR82_001982</name>
</gene>